<dbReference type="Pfam" id="PF01790">
    <property type="entry name" value="LGT"/>
    <property type="match status" value="1"/>
</dbReference>
<feature type="compositionally biased region" description="Basic residues" evidence="8">
    <location>
        <begin position="416"/>
        <end position="425"/>
    </location>
</feature>
<feature type="transmembrane region" description="Helical" evidence="7">
    <location>
        <begin position="66"/>
        <end position="86"/>
    </location>
</feature>
<proteinExistence type="inferred from homology"/>
<feature type="transmembrane region" description="Helical" evidence="7">
    <location>
        <begin position="236"/>
        <end position="254"/>
    </location>
</feature>
<comment type="catalytic activity">
    <reaction evidence="7">
        <text>L-cysteinyl-[prolipoprotein] + a 1,2-diacyl-sn-glycero-3-phospho-(1'-sn-glycerol) = an S-1,2-diacyl-sn-glyceryl-L-cysteinyl-[prolipoprotein] + sn-glycerol 1-phosphate + H(+)</text>
        <dbReference type="Rhea" id="RHEA:56712"/>
        <dbReference type="Rhea" id="RHEA-COMP:14679"/>
        <dbReference type="Rhea" id="RHEA-COMP:14680"/>
        <dbReference type="ChEBI" id="CHEBI:15378"/>
        <dbReference type="ChEBI" id="CHEBI:29950"/>
        <dbReference type="ChEBI" id="CHEBI:57685"/>
        <dbReference type="ChEBI" id="CHEBI:64716"/>
        <dbReference type="ChEBI" id="CHEBI:140658"/>
        <dbReference type="EC" id="2.5.1.145"/>
    </reaction>
</comment>
<evidence type="ECO:0000256" key="7">
    <source>
        <dbReference type="HAMAP-Rule" id="MF_01147"/>
    </source>
</evidence>
<feature type="region of interest" description="Disordered" evidence="8">
    <location>
        <begin position="314"/>
        <end position="425"/>
    </location>
</feature>
<evidence type="ECO:0000256" key="1">
    <source>
        <dbReference type="ARBA" id="ARBA00007150"/>
    </source>
</evidence>
<feature type="transmembrane region" description="Helical" evidence="7">
    <location>
        <begin position="266"/>
        <end position="284"/>
    </location>
</feature>
<protein>
    <recommendedName>
        <fullName evidence="7">Phosphatidylglycerol--prolipoprotein diacylglyceryl transferase</fullName>
        <ecNumber evidence="7">2.5.1.145</ecNumber>
    </recommendedName>
</protein>
<comment type="similarity">
    <text evidence="1 7">Belongs to the Lgt family.</text>
</comment>
<dbReference type="PANTHER" id="PTHR30589">
    <property type="entry name" value="PROLIPOPROTEIN DIACYLGLYCERYL TRANSFERASE"/>
    <property type="match status" value="1"/>
</dbReference>
<dbReference type="PANTHER" id="PTHR30589:SF0">
    <property type="entry name" value="PHOSPHATIDYLGLYCEROL--PROLIPOPROTEIN DIACYLGLYCERYL TRANSFERASE"/>
    <property type="match status" value="1"/>
</dbReference>
<keyword evidence="4 7" id="KW-0812">Transmembrane</keyword>
<dbReference type="GO" id="GO:0008961">
    <property type="term" value="F:phosphatidylglycerol-prolipoprotein diacylglyceryl transferase activity"/>
    <property type="evidence" value="ECO:0007669"/>
    <property type="project" value="UniProtKB-EC"/>
</dbReference>
<evidence type="ECO:0000313" key="10">
    <source>
        <dbReference type="Proteomes" id="UP001601442"/>
    </source>
</evidence>
<keyword evidence="2 7" id="KW-1003">Cell membrane</keyword>
<comment type="function">
    <text evidence="7">Catalyzes the transfer of the diacylglyceryl group from phosphatidylglycerol to the sulfhydryl group of the N-terminal cysteine of a prolipoprotein, the first step in the formation of mature lipoproteins.</text>
</comment>
<accession>A0ABW6P5C7</accession>
<feature type="transmembrane region" description="Helical" evidence="7">
    <location>
        <begin position="135"/>
        <end position="155"/>
    </location>
</feature>
<dbReference type="EC" id="2.5.1.145" evidence="7"/>
<evidence type="ECO:0000256" key="5">
    <source>
        <dbReference type="ARBA" id="ARBA00022989"/>
    </source>
</evidence>
<evidence type="ECO:0000256" key="8">
    <source>
        <dbReference type="SAM" id="MobiDB-lite"/>
    </source>
</evidence>
<dbReference type="RefSeq" id="WP_387395045.1">
    <property type="nucleotide sequence ID" value="NZ_JBIAMT010000003.1"/>
</dbReference>
<sequence>MTFPVLADGVDVHGGAVLAYIPSPPRGVWDVGPFPLRAYAICIIIGIIVAIWWGERRWRERGGEPGKVLDVAMFAVPFGLVGGRLYHVATDWEKYFGAGGHPINALKIWEGGLGIWGAVLLGGIGAWIGCRVYRIPLPAFGDAIAPAILLAQAIGRLGNYFNQELYGRKTDLPWGLEIYLRFDSDGRLDMMNGVSTGVVEKVVQPTFLYELIWNLLGVLVLVMVDRRWRIGHGRLFALYVAIYTFGRFWVELLRDDEATHIFGIRVNSYTSAIVFLCALAYFALATKGRETAAQLAAGGERPWPWQIGALRRHGAAGQQSAATESAAAVATDESADGDDSGEAAKPADDASPAGKADESDPAAAGSVSGESDESTAGPSDSASTGNELDPPADDKDAAGVTSAGNSERQAEGKSGKPGRKKADKS</sequence>
<dbReference type="HAMAP" id="MF_01147">
    <property type="entry name" value="Lgt"/>
    <property type="match status" value="1"/>
</dbReference>
<feature type="compositionally biased region" description="Low complexity" evidence="8">
    <location>
        <begin position="315"/>
        <end position="332"/>
    </location>
</feature>
<feature type="transmembrane region" description="Helical" evidence="7">
    <location>
        <begin position="106"/>
        <end position="128"/>
    </location>
</feature>
<keyword evidence="10" id="KW-1185">Reference proteome</keyword>
<evidence type="ECO:0000256" key="4">
    <source>
        <dbReference type="ARBA" id="ARBA00022692"/>
    </source>
</evidence>
<organism evidence="9 10">
    <name type="scientific">Nocardia aobensis</name>
    <dbReference type="NCBI Taxonomy" id="257277"/>
    <lineage>
        <taxon>Bacteria</taxon>
        <taxon>Bacillati</taxon>
        <taxon>Actinomycetota</taxon>
        <taxon>Actinomycetes</taxon>
        <taxon>Mycobacteriales</taxon>
        <taxon>Nocardiaceae</taxon>
        <taxon>Nocardia</taxon>
    </lineage>
</organism>
<evidence type="ECO:0000313" key="9">
    <source>
        <dbReference type="EMBL" id="MFF0498001.1"/>
    </source>
</evidence>
<evidence type="ECO:0000256" key="3">
    <source>
        <dbReference type="ARBA" id="ARBA00022679"/>
    </source>
</evidence>
<dbReference type="PROSITE" id="PS01311">
    <property type="entry name" value="LGT"/>
    <property type="match status" value="1"/>
</dbReference>
<dbReference type="EMBL" id="JBIAMT010000003">
    <property type="protein sequence ID" value="MFF0498001.1"/>
    <property type="molecule type" value="Genomic_DNA"/>
</dbReference>
<evidence type="ECO:0000256" key="2">
    <source>
        <dbReference type="ARBA" id="ARBA00022475"/>
    </source>
</evidence>
<name>A0ABW6P5C7_9NOCA</name>
<gene>
    <name evidence="7 9" type="primary">lgt</name>
    <name evidence="9" type="ORF">ACFYU5_16455</name>
</gene>
<keyword evidence="5 7" id="KW-1133">Transmembrane helix</keyword>
<feature type="binding site" evidence="7">
    <location>
        <position position="156"/>
    </location>
    <ligand>
        <name>a 1,2-diacyl-sn-glycero-3-phospho-(1'-sn-glycerol)</name>
        <dbReference type="ChEBI" id="CHEBI:64716"/>
    </ligand>
</feature>
<dbReference type="Proteomes" id="UP001601442">
    <property type="component" value="Unassembled WGS sequence"/>
</dbReference>
<reference evidence="9 10" key="1">
    <citation type="submission" date="2024-10" db="EMBL/GenBank/DDBJ databases">
        <title>The Natural Products Discovery Center: Release of the First 8490 Sequenced Strains for Exploring Actinobacteria Biosynthetic Diversity.</title>
        <authorList>
            <person name="Kalkreuter E."/>
            <person name="Kautsar S.A."/>
            <person name="Yang D."/>
            <person name="Bader C.D."/>
            <person name="Teijaro C.N."/>
            <person name="Fluegel L."/>
            <person name="Davis C.M."/>
            <person name="Simpson J.R."/>
            <person name="Lauterbach L."/>
            <person name="Steele A.D."/>
            <person name="Gui C."/>
            <person name="Meng S."/>
            <person name="Li G."/>
            <person name="Viehrig K."/>
            <person name="Ye F."/>
            <person name="Su P."/>
            <person name="Kiefer A.F."/>
            <person name="Nichols A."/>
            <person name="Cepeda A.J."/>
            <person name="Yan W."/>
            <person name="Fan B."/>
            <person name="Jiang Y."/>
            <person name="Adhikari A."/>
            <person name="Zheng C.-J."/>
            <person name="Schuster L."/>
            <person name="Cowan T.M."/>
            <person name="Smanski M.J."/>
            <person name="Chevrette M.G."/>
            <person name="De Carvalho L.P.S."/>
            <person name="Shen B."/>
        </authorList>
    </citation>
    <scope>NUCLEOTIDE SEQUENCE [LARGE SCALE GENOMIC DNA]</scope>
    <source>
        <strain evidence="9 10">NPDC004119</strain>
    </source>
</reference>
<keyword evidence="3 7" id="KW-0808">Transferase</keyword>
<comment type="pathway">
    <text evidence="7">Protein modification; lipoprotein biosynthesis (diacylglyceryl transfer).</text>
</comment>
<feature type="transmembrane region" description="Helical" evidence="7">
    <location>
        <begin position="36"/>
        <end position="54"/>
    </location>
</feature>
<comment type="caution">
    <text evidence="9">The sequence shown here is derived from an EMBL/GenBank/DDBJ whole genome shotgun (WGS) entry which is preliminary data.</text>
</comment>
<comment type="subcellular location">
    <subcellularLocation>
        <location evidence="7">Cell membrane</location>
        <topology evidence="7">Multi-pass membrane protein</topology>
    </subcellularLocation>
</comment>
<feature type="transmembrane region" description="Helical" evidence="7">
    <location>
        <begin position="207"/>
        <end position="224"/>
    </location>
</feature>
<feature type="compositionally biased region" description="Polar residues" evidence="8">
    <location>
        <begin position="374"/>
        <end position="386"/>
    </location>
</feature>
<dbReference type="NCBIfam" id="TIGR00544">
    <property type="entry name" value="lgt"/>
    <property type="match status" value="1"/>
</dbReference>
<dbReference type="InterPro" id="IPR001640">
    <property type="entry name" value="Lgt"/>
</dbReference>
<evidence type="ECO:0000256" key="6">
    <source>
        <dbReference type="ARBA" id="ARBA00023136"/>
    </source>
</evidence>
<keyword evidence="6 7" id="KW-0472">Membrane</keyword>